<dbReference type="AlphaFoldDB" id="A0AAJ2U699"/>
<evidence type="ECO:0000256" key="1">
    <source>
        <dbReference type="SAM" id="Phobius"/>
    </source>
</evidence>
<comment type="caution">
    <text evidence="2">The sequence shown here is derived from an EMBL/GenBank/DDBJ whole genome shotgun (WGS) entry which is preliminary data.</text>
</comment>
<evidence type="ECO:0000313" key="2">
    <source>
        <dbReference type="EMBL" id="MDV2888432.1"/>
    </source>
</evidence>
<gene>
    <name evidence="2" type="ORF">RYX45_25040</name>
</gene>
<keyword evidence="1" id="KW-1133">Transmembrane helix</keyword>
<evidence type="ECO:0000313" key="3">
    <source>
        <dbReference type="Proteomes" id="UP001285636"/>
    </source>
</evidence>
<reference evidence="2" key="1">
    <citation type="submission" date="2023-10" db="EMBL/GenBank/DDBJ databases">
        <title>Screening of Alkalihalophilus pseudofirmusBZ-TG-HK211 and Its Alleviation of Salt Stress on Rapeseed Growth.</title>
        <authorList>
            <person name="Zhao B."/>
            <person name="Guo T."/>
        </authorList>
    </citation>
    <scope>NUCLEOTIDE SEQUENCE</scope>
    <source>
        <strain evidence="2">BZ-TG-HK211</strain>
    </source>
</reference>
<feature type="non-terminal residue" evidence="2">
    <location>
        <position position="63"/>
    </location>
</feature>
<organism evidence="2 3">
    <name type="scientific">Alkalihalophilus pseudofirmus</name>
    <name type="common">Bacillus pseudofirmus</name>
    <dbReference type="NCBI Taxonomy" id="79885"/>
    <lineage>
        <taxon>Bacteria</taxon>
        <taxon>Bacillati</taxon>
        <taxon>Bacillota</taxon>
        <taxon>Bacilli</taxon>
        <taxon>Bacillales</taxon>
        <taxon>Bacillaceae</taxon>
        <taxon>Alkalihalophilus</taxon>
    </lineage>
</organism>
<sequence length="63" mass="7309">MIWIWLIDKALKNTKRGFPVMFSIFTLFPIMVPDFYLSLSLDCRSFLGRQLTQGCIFTLSIAC</sequence>
<proteinExistence type="predicted"/>
<dbReference type="Proteomes" id="UP001285636">
    <property type="component" value="Unassembled WGS sequence"/>
</dbReference>
<keyword evidence="1" id="KW-0812">Transmembrane</keyword>
<dbReference type="EMBL" id="JAWJAY010001452">
    <property type="protein sequence ID" value="MDV2888432.1"/>
    <property type="molecule type" value="Genomic_DNA"/>
</dbReference>
<accession>A0AAJ2U699</accession>
<keyword evidence="1" id="KW-0472">Membrane</keyword>
<protein>
    <submittedName>
        <fullName evidence="2">Uncharacterized protein</fullName>
    </submittedName>
</protein>
<dbReference type="RefSeq" id="WP_323468347.1">
    <property type="nucleotide sequence ID" value="NZ_JAWJAY010001452.1"/>
</dbReference>
<name>A0AAJ2U699_ALKPS</name>
<feature type="transmembrane region" description="Helical" evidence="1">
    <location>
        <begin position="20"/>
        <end position="39"/>
    </location>
</feature>